<proteinExistence type="predicted"/>
<keyword evidence="3" id="KW-1185">Reference proteome</keyword>
<sequence>MASHHHSLLSFAALATTFSIVLLCIFSLIEALNEGFRVGIKKCVNPTLLGAYKSPWERKNSAESLETTCYCTLRPRFNFALSCGEKRDYNIR</sequence>
<evidence type="ECO:0000313" key="2">
    <source>
        <dbReference type="EMBL" id="KAF3954172.1"/>
    </source>
</evidence>
<feature type="chain" id="PRO_5035272821" evidence="1">
    <location>
        <begin position="32"/>
        <end position="92"/>
    </location>
</feature>
<organism evidence="2 3">
    <name type="scientific">Castanea mollissima</name>
    <name type="common">Chinese chestnut</name>
    <dbReference type="NCBI Taxonomy" id="60419"/>
    <lineage>
        <taxon>Eukaryota</taxon>
        <taxon>Viridiplantae</taxon>
        <taxon>Streptophyta</taxon>
        <taxon>Embryophyta</taxon>
        <taxon>Tracheophyta</taxon>
        <taxon>Spermatophyta</taxon>
        <taxon>Magnoliopsida</taxon>
        <taxon>eudicotyledons</taxon>
        <taxon>Gunneridae</taxon>
        <taxon>Pentapetalae</taxon>
        <taxon>rosids</taxon>
        <taxon>fabids</taxon>
        <taxon>Fagales</taxon>
        <taxon>Fagaceae</taxon>
        <taxon>Castanea</taxon>
    </lineage>
</organism>
<gene>
    <name evidence="2" type="ORF">CMV_020454</name>
</gene>
<dbReference type="AlphaFoldDB" id="A0A8J4QLF4"/>
<evidence type="ECO:0000256" key="1">
    <source>
        <dbReference type="SAM" id="SignalP"/>
    </source>
</evidence>
<protein>
    <submittedName>
        <fullName evidence="2">Uncharacterized protein</fullName>
    </submittedName>
</protein>
<dbReference type="Proteomes" id="UP000737018">
    <property type="component" value="Unassembled WGS sequence"/>
</dbReference>
<comment type="caution">
    <text evidence="2">The sequence shown here is derived from an EMBL/GenBank/DDBJ whole genome shotgun (WGS) entry which is preliminary data.</text>
</comment>
<accession>A0A8J4QLF4</accession>
<evidence type="ECO:0000313" key="3">
    <source>
        <dbReference type="Proteomes" id="UP000737018"/>
    </source>
</evidence>
<feature type="signal peptide" evidence="1">
    <location>
        <begin position="1"/>
        <end position="31"/>
    </location>
</feature>
<reference evidence="2" key="1">
    <citation type="submission" date="2020-03" db="EMBL/GenBank/DDBJ databases">
        <title>Castanea mollissima Vanexum genome sequencing.</title>
        <authorList>
            <person name="Staton M."/>
        </authorList>
    </citation>
    <scope>NUCLEOTIDE SEQUENCE</scope>
    <source>
        <tissue evidence="2">Leaf</tissue>
    </source>
</reference>
<dbReference type="EMBL" id="JRKL02003801">
    <property type="protein sequence ID" value="KAF3954172.1"/>
    <property type="molecule type" value="Genomic_DNA"/>
</dbReference>
<name>A0A8J4QLF4_9ROSI</name>
<keyword evidence="1" id="KW-0732">Signal</keyword>